<evidence type="ECO:0000313" key="3">
    <source>
        <dbReference type="Proteomes" id="UP000058925"/>
    </source>
</evidence>
<proteinExistence type="predicted"/>
<evidence type="ECO:0000313" key="2">
    <source>
        <dbReference type="EMBL" id="ALI35359.1"/>
    </source>
</evidence>
<dbReference type="AlphaFoldDB" id="A0A654LYP4"/>
<dbReference type="KEGG" id="taa:NMY3_01154"/>
<gene>
    <name evidence="2" type="ORF">NMY3_01154</name>
</gene>
<evidence type="ECO:0000256" key="1">
    <source>
        <dbReference type="SAM" id="Phobius"/>
    </source>
</evidence>
<reference evidence="3" key="1">
    <citation type="submission" date="2015-10" db="EMBL/GenBank/DDBJ databases">
        <title>Niche specialization of a soil ammonia-oxidizing archaeon, Candidatus Nitrosocosmicus oleophilus.</title>
        <authorList>
            <person name="Jung M.-Y."/>
            <person name="Rhee S.-K."/>
        </authorList>
    </citation>
    <scope>NUCLEOTIDE SEQUENCE [LARGE SCALE GENOMIC DNA]</scope>
    <source>
        <strain evidence="3">MY3</strain>
    </source>
</reference>
<dbReference type="EMBL" id="CP012850">
    <property type="protein sequence ID" value="ALI35359.1"/>
    <property type="molecule type" value="Genomic_DNA"/>
</dbReference>
<keyword evidence="1" id="KW-0812">Transmembrane</keyword>
<dbReference type="Proteomes" id="UP000058925">
    <property type="component" value="Chromosome"/>
</dbReference>
<protein>
    <submittedName>
        <fullName evidence="2">Uncharacterized protein</fullName>
    </submittedName>
</protein>
<sequence length="68" mass="8038">MNFLGYLTFFLAVIFTVFMNFLGYLTFFLAVIFTVFFIVCMAIQQIVTYHDILEKARNFSNNKFSLKN</sequence>
<keyword evidence="3" id="KW-1185">Reference proteome</keyword>
<feature type="transmembrane region" description="Helical" evidence="1">
    <location>
        <begin position="6"/>
        <end position="39"/>
    </location>
</feature>
<organism evidence="2 3">
    <name type="scientific">Candidatus Nitrosocosmicus oleophilus</name>
    <dbReference type="NCBI Taxonomy" id="1353260"/>
    <lineage>
        <taxon>Archaea</taxon>
        <taxon>Nitrososphaerota</taxon>
        <taxon>Nitrososphaeria</taxon>
        <taxon>Nitrososphaerales</taxon>
        <taxon>Nitrososphaeraceae</taxon>
        <taxon>Candidatus Nitrosocosmicus</taxon>
    </lineage>
</organism>
<keyword evidence="1" id="KW-0472">Membrane</keyword>
<name>A0A654LYP4_9ARCH</name>
<keyword evidence="1" id="KW-1133">Transmembrane helix</keyword>
<accession>A0A654LYP4</accession>